<dbReference type="RefSeq" id="WP_255919156.1">
    <property type="nucleotide sequence ID" value="NZ_JANFNG010000003.1"/>
</dbReference>
<dbReference type="Gene3D" id="1.25.10.10">
    <property type="entry name" value="Leucine-rich Repeat Variant"/>
    <property type="match status" value="1"/>
</dbReference>
<accession>A0ABT1PRH6</accession>
<feature type="region of interest" description="Disordered" evidence="1">
    <location>
        <begin position="19"/>
        <end position="41"/>
    </location>
</feature>
<reference evidence="2" key="1">
    <citation type="submission" date="2022-06" db="EMBL/GenBank/DDBJ databases">
        <title>Draft genome sequence of Streptomyces sp. RB6PN25 isolated from peat swamp forest in Thailand.</title>
        <authorList>
            <person name="Duangmal K."/>
            <person name="Klaysubun C."/>
        </authorList>
    </citation>
    <scope>NUCLEOTIDE SEQUENCE</scope>
    <source>
        <strain evidence="2">RB6PN25</strain>
    </source>
</reference>
<comment type="caution">
    <text evidence="2">The sequence shown here is derived from an EMBL/GenBank/DDBJ whole genome shotgun (WGS) entry which is preliminary data.</text>
</comment>
<evidence type="ECO:0000313" key="2">
    <source>
        <dbReference type="EMBL" id="MCQ4080271.1"/>
    </source>
</evidence>
<dbReference type="InterPro" id="IPR011989">
    <property type="entry name" value="ARM-like"/>
</dbReference>
<dbReference type="Proteomes" id="UP001057702">
    <property type="component" value="Unassembled WGS sequence"/>
</dbReference>
<evidence type="ECO:0000256" key="1">
    <source>
        <dbReference type="SAM" id="MobiDB-lite"/>
    </source>
</evidence>
<organism evidence="2 3">
    <name type="scientific">Streptomyces humicola</name>
    <dbReference type="NCBI Taxonomy" id="2953240"/>
    <lineage>
        <taxon>Bacteria</taxon>
        <taxon>Bacillati</taxon>
        <taxon>Actinomycetota</taxon>
        <taxon>Actinomycetes</taxon>
        <taxon>Kitasatosporales</taxon>
        <taxon>Streptomycetaceae</taxon>
        <taxon>Streptomyces</taxon>
    </lineage>
</organism>
<dbReference type="SUPFAM" id="SSF48371">
    <property type="entry name" value="ARM repeat"/>
    <property type="match status" value="1"/>
</dbReference>
<dbReference type="Pfam" id="PF13646">
    <property type="entry name" value="HEAT_2"/>
    <property type="match status" value="1"/>
</dbReference>
<gene>
    <name evidence="2" type="ORF">NGB36_06585</name>
</gene>
<keyword evidence="3" id="KW-1185">Reference proteome</keyword>
<dbReference type="InterPro" id="IPR016024">
    <property type="entry name" value="ARM-type_fold"/>
</dbReference>
<proteinExistence type="predicted"/>
<evidence type="ECO:0000313" key="3">
    <source>
        <dbReference type="Proteomes" id="UP001057702"/>
    </source>
</evidence>
<sequence length="548" mass="59921">MGGKRRTGERAEAALLRRGQARSVLRRRSTSPETEAQDTGRWERLCREASTGRRAAADVLLDEVWAVDAGGTAQERRRVLEQLLAAPPHLWLHLDRFARRGSYGSGSSGLSRRRGLPADADPLHLVLASFDADGRVRQAAVERLARRSGRFVAMALTLRTDDWVEQVREPAVAALLDHVAPDEAAVAIRLLSRLDRRRRAGGVLDAYRAALCRPERRRTVRRLAAEPDPHVRRFGVELALDLGEYVRGDLARTALHDRDQVCRALCAERLLELDPDQAGRLMGARSAAVRELAVAALPDDVPATRLVAPLADRSRMVRAQARWKLYKRGEPPVDVYRKQLRRCGRSTQPRLVAGLTAGLGECGEACDVPMLEVLARDESWAPVVRRAAVRALGRLGSPEQLAAALGPISADPAPSLAREALDALAAAGAAAPQPVRSALARPEPPVWRAALRAARATAPWDRLELSLNAAADPRPELAARGRTDVRTWLRTQVYELPDADQLQRIRGLLDRAGLPAADRDGLAFILSRLRPGQARAQPVRSPGTAPGR</sequence>
<evidence type="ECO:0008006" key="4">
    <source>
        <dbReference type="Google" id="ProtNLM"/>
    </source>
</evidence>
<name>A0ABT1PRH6_9ACTN</name>
<dbReference type="EMBL" id="JANFNG010000003">
    <property type="protein sequence ID" value="MCQ4080271.1"/>
    <property type="molecule type" value="Genomic_DNA"/>
</dbReference>
<protein>
    <recommendedName>
        <fullName evidence="4">PBS lyase</fullName>
    </recommendedName>
</protein>